<protein>
    <recommendedName>
        <fullName evidence="6">F-box domain-containing protein</fullName>
    </recommendedName>
</protein>
<dbReference type="EMBL" id="JAPZBS010000001">
    <property type="protein sequence ID" value="KAJ5390670.1"/>
    <property type="molecule type" value="Genomic_DNA"/>
</dbReference>
<reference evidence="4" key="1">
    <citation type="submission" date="2022-11" db="EMBL/GenBank/DDBJ databases">
        <authorList>
            <person name="Petersen C."/>
        </authorList>
    </citation>
    <scope>NUCLEOTIDE SEQUENCE</scope>
    <source>
        <strain evidence="4">IBT 29864</strain>
    </source>
</reference>
<dbReference type="PROSITE" id="PS50088">
    <property type="entry name" value="ANK_REPEAT"/>
    <property type="match status" value="1"/>
</dbReference>
<evidence type="ECO:0000256" key="2">
    <source>
        <dbReference type="ARBA" id="ARBA00023043"/>
    </source>
</evidence>
<dbReference type="InterPro" id="IPR002110">
    <property type="entry name" value="Ankyrin_rpt"/>
</dbReference>
<dbReference type="InterPro" id="IPR036770">
    <property type="entry name" value="Ankyrin_rpt-contain_sf"/>
</dbReference>
<keyword evidence="5" id="KW-1185">Reference proteome</keyword>
<evidence type="ECO:0000256" key="1">
    <source>
        <dbReference type="ARBA" id="ARBA00022737"/>
    </source>
</evidence>
<sequence>MELINLPTELILIIANSVENHRELPALASTCRFLYEVANPILYAHNAKYEGSFALPWATKMGIMETVKLCIEHGANLNAHDGDRRTALIHAADNEDTELAELLLDIPTTYISACDIDGNSATFLAARNDDAEMLDLLLHRC</sequence>
<dbReference type="GeneID" id="81433846"/>
<proteinExistence type="predicted"/>
<evidence type="ECO:0000256" key="3">
    <source>
        <dbReference type="PROSITE-ProRule" id="PRU00023"/>
    </source>
</evidence>
<accession>A0A9W9VWU1</accession>
<dbReference type="OrthoDB" id="341259at2759"/>
<comment type="caution">
    <text evidence="4">The sequence shown here is derived from an EMBL/GenBank/DDBJ whole genome shotgun (WGS) entry which is preliminary data.</text>
</comment>
<dbReference type="Pfam" id="PF12796">
    <property type="entry name" value="Ank_2"/>
    <property type="match status" value="1"/>
</dbReference>
<dbReference type="PROSITE" id="PS50297">
    <property type="entry name" value="ANK_REP_REGION"/>
    <property type="match status" value="1"/>
</dbReference>
<evidence type="ECO:0000313" key="4">
    <source>
        <dbReference type="EMBL" id="KAJ5390670.1"/>
    </source>
</evidence>
<dbReference type="Gene3D" id="1.25.40.20">
    <property type="entry name" value="Ankyrin repeat-containing domain"/>
    <property type="match status" value="1"/>
</dbReference>
<dbReference type="PANTHER" id="PTHR24171">
    <property type="entry name" value="ANKYRIN REPEAT DOMAIN-CONTAINING PROTEIN 39-RELATED"/>
    <property type="match status" value="1"/>
</dbReference>
<keyword evidence="1" id="KW-0677">Repeat</keyword>
<dbReference type="AlphaFoldDB" id="A0A9W9VWU1"/>
<reference evidence="4" key="2">
    <citation type="journal article" date="2023" name="IMA Fungus">
        <title>Comparative genomic study of the Penicillium genus elucidates a diverse pangenome and 15 lateral gene transfer events.</title>
        <authorList>
            <person name="Petersen C."/>
            <person name="Sorensen T."/>
            <person name="Nielsen M.R."/>
            <person name="Sondergaard T.E."/>
            <person name="Sorensen J.L."/>
            <person name="Fitzpatrick D.A."/>
            <person name="Frisvad J.C."/>
            <person name="Nielsen K.L."/>
        </authorList>
    </citation>
    <scope>NUCLEOTIDE SEQUENCE</scope>
    <source>
        <strain evidence="4">IBT 29864</strain>
    </source>
</reference>
<evidence type="ECO:0000313" key="5">
    <source>
        <dbReference type="Proteomes" id="UP001147782"/>
    </source>
</evidence>
<organism evidence="4 5">
    <name type="scientific">Penicillium cataractarum</name>
    <dbReference type="NCBI Taxonomy" id="2100454"/>
    <lineage>
        <taxon>Eukaryota</taxon>
        <taxon>Fungi</taxon>
        <taxon>Dikarya</taxon>
        <taxon>Ascomycota</taxon>
        <taxon>Pezizomycotina</taxon>
        <taxon>Eurotiomycetes</taxon>
        <taxon>Eurotiomycetidae</taxon>
        <taxon>Eurotiales</taxon>
        <taxon>Aspergillaceae</taxon>
        <taxon>Penicillium</taxon>
    </lineage>
</organism>
<evidence type="ECO:0008006" key="6">
    <source>
        <dbReference type="Google" id="ProtNLM"/>
    </source>
</evidence>
<feature type="repeat" description="ANK" evidence="3">
    <location>
        <begin position="50"/>
        <end position="82"/>
    </location>
</feature>
<dbReference type="SUPFAM" id="SSF48403">
    <property type="entry name" value="Ankyrin repeat"/>
    <property type="match status" value="1"/>
</dbReference>
<dbReference type="RefSeq" id="XP_056561398.1">
    <property type="nucleotide sequence ID" value="XM_056694669.1"/>
</dbReference>
<name>A0A9W9VWU1_9EURO</name>
<dbReference type="Proteomes" id="UP001147782">
    <property type="component" value="Unassembled WGS sequence"/>
</dbReference>
<keyword evidence="2 3" id="KW-0040">ANK repeat</keyword>
<gene>
    <name evidence="4" type="ORF">N7496_001738</name>
</gene>